<dbReference type="InterPro" id="IPR013815">
    <property type="entry name" value="ATP_grasp_subdomain_1"/>
</dbReference>
<dbReference type="Gene3D" id="3.50.30.10">
    <property type="entry name" value="Phosphohistidine domain"/>
    <property type="match status" value="1"/>
</dbReference>
<dbReference type="Pfam" id="PF00391">
    <property type="entry name" value="PEP-utilizers"/>
    <property type="match status" value="1"/>
</dbReference>
<accession>D2S9W5</accession>
<feature type="domain" description="Pyruvate phosphate dikinase AMP/ATP-binding" evidence="2">
    <location>
        <begin position="63"/>
        <end position="198"/>
    </location>
</feature>
<dbReference type="InterPro" id="IPR036637">
    <property type="entry name" value="Phosphohistidine_dom_sf"/>
</dbReference>
<dbReference type="EC" id="2.7.9.2" evidence="3"/>
<dbReference type="InterPro" id="IPR002192">
    <property type="entry name" value="PPDK_AMP/ATP-bd"/>
</dbReference>
<dbReference type="InterPro" id="IPR008279">
    <property type="entry name" value="PEP-util_enz_mobile_dom"/>
</dbReference>
<dbReference type="EMBL" id="CP001867">
    <property type="protein sequence ID" value="ADB73828.1"/>
    <property type="molecule type" value="Genomic_DNA"/>
</dbReference>
<dbReference type="GO" id="GO:0008986">
    <property type="term" value="F:pyruvate, water dikinase activity"/>
    <property type="evidence" value="ECO:0007669"/>
    <property type="project" value="UniProtKB-EC"/>
</dbReference>
<dbReference type="eggNOG" id="COG3848">
    <property type="taxonomic scope" value="Bacteria"/>
</dbReference>
<protein>
    <submittedName>
        <fullName evidence="3">Pyruvate, water dikinase</fullName>
        <ecNumber evidence="3">2.7.9.2</ecNumber>
    </submittedName>
</protein>
<proteinExistence type="predicted"/>
<evidence type="ECO:0000313" key="4">
    <source>
        <dbReference type="Proteomes" id="UP000001382"/>
    </source>
</evidence>
<dbReference type="KEGG" id="gob:Gobs_1069"/>
<dbReference type="HOGENOM" id="CLU_005950_0_0_11"/>
<reference evidence="4" key="2">
    <citation type="submission" date="2010-01" db="EMBL/GenBank/DDBJ databases">
        <title>The complete genome of Geodermatophilus obscurus DSM 43160.</title>
        <authorList>
            <consortium name="US DOE Joint Genome Institute (JGI-PGF)"/>
            <person name="Lucas S."/>
            <person name="Copeland A."/>
            <person name="Lapidus A."/>
            <person name="Glavina del Rio T."/>
            <person name="Dalin E."/>
            <person name="Tice H."/>
            <person name="Bruce D."/>
            <person name="Goodwin L."/>
            <person name="Pitluck S."/>
            <person name="Kyrpides N."/>
            <person name="Mavromatis K."/>
            <person name="Ivanova N."/>
            <person name="Munk A.C."/>
            <person name="Brettin T."/>
            <person name="Detter J.C."/>
            <person name="Han C."/>
            <person name="Larimer F."/>
            <person name="Land M."/>
            <person name="Hauser L."/>
            <person name="Markowitz V."/>
            <person name="Cheng J.-F."/>
            <person name="Hugenholtz P."/>
            <person name="Woyke T."/>
            <person name="Wu D."/>
            <person name="Jando M."/>
            <person name="Schneider S."/>
            <person name="Klenk H.-P."/>
            <person name="Eisen J.A."/>
        </authorList>
    </citation>
    <scope>NUCLEOTIDE SEQUENCE [LARGE SCALE GENOMIC DNA]</scope>
    <source>
        <strain evidence="4">ATCC 25078 / DSM 43160 / JCM 3152 / KCC A-0152 / KCTC 9177 / NBRC 13315 / NRRL B-3577 / G-20</strain>
    </source>
</reference>
<dbReference type="Proteomes" id="UP000001382">
    <property type="component" value="Chromosome"/>
</dbReference>
<keyword evidence="3" id="KW-0670">Pyruvate</keyword>
<reference evidence="3 4" key="1">
    <citation type="journal article" date="2010" name="Stand. Genomic Sci.">
        <title>Complete genome sequence of Geodermatophilus obscurus type strain (G-20).</title>
        <authorList>
            <person name="Ivanova N."/>
            <person name="Sikorski J."/>
            <person name="Jando M."/>
            <person name="Munk C."/>
            <person name="Lapidus A."/>
            <person name="Glavina Del Rio T."/>
            <person name="Copeland A."/>
            <person name="Tice H."/>
            <person name="Cheng J.-F."/>
            <person name="Lucas S."/>
            <person name="Chen F."/>
            <person name="Nolan M."/>
            <person name="Bruce D."/>
            <person name="Goodwin L."/>
            <person name="Pitluck S."/>
            <person name="Mavromatis K."/>
            <person name="Mikhailova N."/>
            <person name="Pati A."/>
            <person name="Chen A."/>
            <person name="Palaniappan K."/>
            <person name="Land M."/>
            <person name="Hauser L."/>
            <person name="Chang Y.-J."/>
            <person name="Jeffries C.D."/>
            <person name="Meincke L."/>
            <person name="Brettin T."/>
            <person name="Detter J.C."/>
            <person name="Detter J.C."/>
            <person name="Rohde M."/>
            <person name="Goeker M."/>
            <person name="Bristow J."/>
            <person name="Eisen J.A."/>
            <person name="Markowitz V."/>
            <person name="Hugenholtz P."/>
            <person name="Kyrpides N.C."/>
            <person name="Klenk H.-P."/>
        </authorList>
    </citation>
    <scope>NUCLEOTIDE SEQUENCE [LARGE SCALE GENOMIC DNA]</scope>
    <source>
        <strain evidence="4">ATCC 25078 / DSM 43160 / JCM 3152 / KCC A-0152 / KCTC 9177 / NBRC 13315 / NRRL B-3577 / G-20</strain>
    </source>
</reference>
<organism evidence="3 4">
    <name type="scientific">Geodermatophilus obscurus (strain ATCC 25078 / DSM 43160 / JCM 3152 / CCUG 61914 / KCC A-0152 / KCTC 9177 / NBRC 13315 / NRRL B-3577 / G-20)</name>
    <dbReference type="NCBI Taxonomy" id="526225"/>
    <lineage>
        <taxon>Bacteria</taxon>
        <taxon>Bacillati</taxon>
        <taxon>Actinomycetota</taxon>
        <taxon>Actinomycetes</taxon>
        <taxon>Geodermatophilales</taxon>
        <taxon>Geodermatophilaceae</taxon>
        <taxon>Geodermatophilus</taxon>
    </lineage>
</organism>
<keyword evidence="3" id="KW-0418">Kinase</keyword>
<dbReference type="STRING" id="526225.Gobs_1069"/>
<keyword evidence="4" id="KW-1185">Reference proteome</keyword>
<dbReference type="PANTHER" id="PTHR43615">
    <property type="entry name" value="PHOSPHOENOLPYRUVATE SYNTHASE-RELATED"/>
    <property type="match status" value="1"/>
</dbReference>
<dbReference type="RefSeq" id="WP_012947269.1">
    <property type="nucleotide sequence ID" value="NC_013757.1"/>
</dbReference>
<gene>
    <name evidence="3" type="ordered locus">Gobs_1069</name>
</gene>
<feature type="domain" description="Pyruvate phosphate dikinase AMP/ATP-binding" evidence="2">
    <location>
        <begin position="210"/>
        <end position="264"/>
    </location>
</feature>
<dbReference type="GO" id="GO:0005524">
    <property type="term" value="F:ATP binding"/>
    <property type="evidence" value="ECO:0007669"/>
    <property type="project" value="InterPro"/>
</dbReference>
<dbReference type="InterPro" id="IPR051549">
    <property type="entry name" value="PEP_Utilizing_Enz"/>
</dbReference>
<keyword evidence="3" id="KW-0808">Transferase</keyword>
<dbReference type="Gene3D" id="3.30.470.20">
    <property type="entry name" value="ATP-grasp fold, B domain"/>
    <property type="match status" value="2"/>
</dbReference>
<dbReference type="PANTHER" id="PTHR43615:SF1">
    <property type="entry name" value="PPDK_N DOMAIN-CONTAINING PROTEIN"/>
    <property type="match status" value="1"/>
</dbReference>
<dbReference type="Gene3D" id="3.30.1490.20">
    <property type="entry name" value="ATP-grasp fold, A domain"/>
    <property type="match status" value="2"/>
</dbReference>
<dbReference type="SUPFAM" id="SSF56059">
    <property type="entry name" value="Glutathione synthetase ATP-binding domain-like"/>
    <property type="match status" value="1"/>
</dbReference>
<feature type="domain" description="PEP-utilising enzyme mobile" evidence="1">
    <location>
        <begin position="759"/>
        <end position="829"/>
    </location>
</feature>
<dbReference type="AlphaFoldDB" id="D2S9W5"/>
<dbReference type="SUPFAM" id="SSF52009">
    <property type="entry name" value="Phosphohistidine domain"/>
    <property type="match status" value="1"/>
</dbReference>
<name>D2S9W5_GEOOG</name>
<dbReference type="eggNOG" id="COG0574">
    <property type="taxonomic scope" value="Bacteria"/>
</dbReference>
<dbReference type="OrthoDB" id="9765468at2"/>
<evidence type="ECO:0000259" key="1">
    <source>
        <dbReference type="Pfam" id="PF00391"/>
    </source>
</evidence>
<evidence type="ECO:0000259" key="2">
    <source>
        <dbReference type="Pfam" id="PF01326"/>
    </source>
</evidence>
<evidence type="ECO:0000313" key="3">
    <source>
        <dbReference type="EMBL" id="ADB73828.1"/>
    </source>
</evidence>
<sequence length="835" mass="88180">MSVQLSDPATATPAVVPLDAATDPARAGHKAANLAVLRRAGLPVPDGVVVTARAPVPDATGSDVPDALLADLLAAVRDWGDVPLAVRSSGTGEDSPQSSFAGLYTTVLDVRGTAALRDAVARCWASAAASRVTAYAGPGAAPAIAVLVQPMVPATAAGVAFTADPVTGDREVVVIDAARGVGERLVSGAVTPERWEVRGGPRRRSADDDAVIVAATAAAVADLARRAEQVLGRPQDVEWAATADGEVLVLQSRPITTLAGRTATPVPVPVEPPEGSWAREYSHAPLPWTPFTRVVFEPRNRALEQMCTELGLLFQRVDFRDIGGWEYLRIVPLGGKEPPPLPAWAVPLAVRVVPALRRRIRSGAAAVRSDVPGRLLERWEAEWRPDLDARIAAQRDVDLTALDDSGLLASARAALELTERGQTAHFRLHGAIAMVLGELAAVSRELLGWDDARVFDLLAGTSRTSTAPARALAGLADLVRERPGVRRLVEDGAPVERVLAADATVAEAFGRYLHEYGCRVLRYEIAEPALEEQPGLVLTLLRDQLSTGYDPDASEATLRARREATRAAAEAVLAGRGTADRERFTRALERALRAYPVREDNEVSTISAPFALLRRAAREVGRRLADRGLLADADDAFLLEPEELLAALRDGADRRELADRRAGERAWVLAHPGPASYGPPPAPPPPLAALPAEARLSNGAFLWAVEQILGPEAAPDRTSPTGRAASADGVLLTGIPASAGSYTGPVRVVRSEAEFSRVQPGDVLVCPVTSPVWSVLFPSIGALVTDAGGALSHPAIIAREYGLPAVVATVEGTTRLHDDQLVTVDGTTGTVRAVR</sequence>
<dbReference type="Pfam" id="PF01326">
    <property type="entry name" value="PPDK_N"/>
    <property type="match status" value="2"/>
</dbReference>